<accession>A0A5J4UB24</accession>
<name>A0A5J4UB24_9EUKA</name>
<gene>
    <name evidence="2" type="ORF">EZS28_037361</name>
</gene>
<sequence length="116" mass="13826">MTNLKGIENPKYVIDTCEKIYDELSKEFKRWVNKFQDIVLNLPEFQYRKEEIREYFSFISSVPKYYSDKIDRKAWTILDEIVPKKIEVADILAQPFTESGPRKPPNEEDDDENEGK</sequence>
<protein>
    <submittedName>
        <fullName evidence="2">Uncharacterized protein</fullName>
    </submittedName>
</protein>
<dbReference type="Proteomes" id="UP000324800">
    <property type="component" value="Unassembled WGS sequence"/>
</dbReference>
<reference evidence="2 3" key="1">
    <citation type="submission" date="2019-03" db="EMBL/GenBank/DDBJ databases">
        <title>Single cell metagenomics reveals metabolic interactions within the superorganism composed of flagellate Streblomastix strix and complex community of Bacteroidetes bacteria on its surface.</title>
        <authorList>
            <person name="Treitli S.C."/>
            <person name="Kolisko M."/>
            <person name="Husnik F."/>
            <person name="Keeling P."/>
            <person name="Hampl V."/>
        </authorList>
    </citation>
    <scope>NUCLEOTIDE SEQUENCE [LARGE SCALE GENOMIC DNA]</scope>
    <source>
        <strain evidence="2">ST1C</strain>
    </source>
</reference>
<evidence type="ECO:0000313" key="2">
    <source>
        <dbReference type="EMBL" id="KAA6367111.1"/>
    </source>
</evidence>
<dbReference type="AlphaFoldDB" id="A0A5J4UB24"/>
<evidence type="ECO:0000313" key="3">
    <source>
        <dbReference type="Proteomes" id="UP000324800"/>
    </source>
</evidence>
<proteinExistence type="predicted"/>
<feature type="region of interest" description="Disordered" evidence="1">
    <location>
        <begin position="93"/>
        <end position="116"/>
    </location>
</feature>
<feature type="compositionally biased region" description="Acidic residues" evidence="1">
    <location>
        <begin position="107"/>
        <end position="116"/>
    </location>
</feature>
<comment type="caution">
    <text evidence="2">The sequence shown here is derived from an EMBL/GenBank/DDBJ whole genome shotgun (WGS) entry which is preliminary data.</text>
</comment>
<dbReference type="EMBL" id="SNRW01018673">
    <property type="protein sequence ID" value="KAA6367111.1"/>
    <property type="molecule type" value="Genomic_DNA"/>
</dbReference>
<evidence type="ECO:0000256" key="1">
    <source>
        <dbReference type="SAM" id="MobiDB-lite"/>
    </source>
</evidence>
<organism evidence="2 3">
    <name type="scientific">Streblomastix strix</name>
    <dbReference type="NCBI Taxonomy" id="222440"/>
    <lineage>
        <taxon>Eukaryota</taxon>
        <taxon>Metamonada</taxon>
        <taxon>Preaxostyla</taxon>
        <taxon>Oxymonadida</taxon>
        <taxon>Streblomastigidae</taxon>
        <taxon>Streblomastix</taxon>
    </lineage>
</organism>